<dbReference type="EMBL" id="JADION010000006">
    <property type="protein sequence ID" value="MBF4102331.1"/>
    <property type="molecule type" value="Genomic_DNA"/>
</dbReference>
<protein>
    <submittedName>
        <fullName evidence="1">Uncharacterized protein</fullName>
    </submittedName>
</protein>
<accession>A0A930UW72</accession>
<evidence type="ECO:0000313" key="1">
    <source>
        <dbReference type="EMBL" id="MBF4102331.1"/>
    </source>
</evidence>
<gene>
    <name evidence="1" type="ORF">INT80_03300</name>
</gene>
<comment type="caution">
    <text evidence="1">The sequence shown here is derived from an EMBL/GenBank/DDBJ whole genome shotgun (WGS) entry which is preliminary data.</text>
</comment>
<dbReference type="AlphaFoldDB" id="A0A930UW72"/>
<sequence length="47" mass="5261">MLIYKTLQSPLFFEGDSADGVANENDSDKNTFARKLSQKRKSLVALI</sequence>
<reference evidence="1" key="1">
    <citation type="submission" date="2020-11" db="EMBL/GenBank/DDBJ databases">
        <title>Gallibacterium anatis 1637, full genome, WGS.</title>
        <authorList>
            <person name="Laishevtcev A.I."/>
            <person name="Yakimova E.A."/>
            <person name="Petkovich D."/>
            <person name="Stepanova T.V."/>
            <person name="Kalendr R.S."/>
            <person name="Rubalsky E.O."/>
            <person name="Zulkarneev E.R."/>
            <person name="Aleshkin A.V."/>
        </authorList>
    </citation>
    <scope>NUCLEOTIDE SEQUENCE</scope>
    <source>
        <strain evidence="1">1637</strain>
    </source>
</reference>
<organism evidence="1">
    <name type="scientific">Gallibacterium anatis</name>
    <dbReference type="NCBI Taxonomy" id="750"/>
    <lineage>
        <taxon>Bacteria</taxon>
        <taxon>Pseudomonadati</taxon>
        <taxon>Pseudomonadota</taxon>
        <taxon>Gammaproteobacteria</taxon>
        <taxon>Pasteurellales</taxon>
        <taxon>Pasteurellaceae</taxon>
        <taxon>Gallibacterium</taxon>
    </lineage>
</organism>
<proteinExistence type="predicted"/>
<name>A0A930UW72_9PAST</name>